<reference evidence="2" key="1">
    <citation type="submission" date="2021-03" db="EMBL/GenBank/DDBJ databases">
        <title>Genomic Encyclopedia of Type Strains, Phase IV (KMG-IV): sequencing the most valuable type-strain genomes for metagenomic binning, comparative biology and taxonomic classification.</title>
        <authorList>
            <person name="Goeker M."/>
        </authorList>
    </citation>
    <scope>NUCLEOTIDE SEQUENCE</scope>
    <source>
        <strain evidence="2">DSM 107338</strain>
    </source>
</reference>
<gene>
    <name evidence="2" type="ORF">J2Z64_000260</name>
</gene>
<comment type="caution">
    <text evidence="2">The sequence shown here is derived from an EMBL/GenBank/DDBJ whole genome shotgun (WGS) entry which is preliminary data.</text>
</comment>
<accession>A0A9X0YRR9</accession>
<dbReference type="PANTHER" id="PTHR33376:SF15">
    <property type="entry name" value="BLL6794 PROTEIN"/>
    <property type="match status" value="1"/>
</dbReference>
<dbReference type="Proteomes" id="UP001138793">
    <property type="component" value="Unassembled WGS sequence"/>
</dbReference>
<dbReference type="InterPro" id="IPR018389">
    <property type="entry name" value="DctP_fam"/>
</dbReference>
<dbReference type="GO" id="GO:0055085">
    <property type="term" value="P:transmembrane transport"/>
    <property type="evidence" value="ECO:0007669"/>
    <property type="project" value="InterPro"/>
</dbReference>
<dbReference type="OrthoDB" id="1646at2"/>
<dbReference type="InterPro" id="IPR038404">
    <property type="entry name" value="TRAP_DctP_sf"/>
</dbReference>
<proteinExistence type="predicted"/>
<dbReference type="NCBIfam" id="NF037995">
    <property type="entry name" value="TRAP_S1"/>
    <property type="match status" value="1"/>
</dbReference>
<name>A0A9X0YRR9_9BACI</name>
<dbReference type="Pfam" id="PF03480">
    <property type="entry name" value="DctP"/>
    <property type="match status" value="1"/>
</dbReference>
<keyword evidence="3" id="KW-1185">Reference proteome</keyword>
<evidence type="ECO:0000313" key="2">
    <source>
        <dbReference type="EMBL" id="MBP2076049.1"/>
    </source>
</evidence>
<keyword evidence="1" id="KW-0732">Signal</keyword>
<organism evidence="2 3">
    <name type="scientific">Oceanobacillus polygoni</name>
    <dbReference type="NCBI Taxonomy" id="1235259"/>
    <lineage>
        <taxon>Bacteria</taxon>
        <taxon>Bacillati</taxon>
        <taxon>Bacillota</taxon>
        <taxon>Bacilli</taxon>
        <taxon>Bacillales</taxon>
        <taxon>Bacillaceae</taxon>
        <taxon>Oceanobacillus</taxon>
    </lineage>
</organism>
<sequence length="358" mass="40293">MQNSHIRKRILLVMFLLFVFVMMTACNSTLAIKQESSVEDSHNLIVSHFQPGNHPIQTKIFDGLASDLHDQTDGRITMEFYPSNTLGDAGSQYDMAVTREADIALSVYGYSPGRFPLVTIMELPFLAESAEHASEILMTLYEEFPEMQEEHADTYPLFLFSAEPAQIISKDIKIETPDDMKGLRVRSPSPMANKIIEALGATPISMPMGDVYESLERGVIDAAVVPFETLYNYSFHEVTNYITIGDFSATPFFSVMSQKTYENFNEEDQLILDNIIGKELAKEAGSVYDVDGEIGLETAIESGAEVTRLEGDALIAWQEALEPMVDEWIDERTEEGYPAQEIYDRAMELKEELSDREE</sequence>
<dbReference type="PROSITE" id="PS51257">
    <property type="entry name" value="PROKAR_LIPOPROTEIN"/>
    <property type="match status" value="1"/>
</dbReference>
<dbReference type="Gene3D" id="3.40.190.170">
    <property type="entry name" value="Bacterial extracellular solute-binding protein, family 7"/>
    <property type="match status" value="1"/>
</dbReference>
<evidence type="ECO:0000256" key="1">
    <source>
        <dbReference type="ARBA" id="ARBA00022729"/>
    </source>
</evidence>
<protein>
    <submittedName>
        <fullName evidence="2">TRAP-type C4-dicarboxylate transport system substrate-binding protein</fullName>
    </submittedName>
</protein>
<dbReference type="EMBL" id="JAGGMB010000001">
    <property type="protein sequence ID" value="MBP2076049.1"/>
    <property type="molecule type" value="Genomic_DNA"/>
</dbReference>
<dbReference type="PANTHER" id="PTHR33376">
    <property type="match status" value="1"/>
</dbReference>
<evidence type="ECO:0000313" key="3">
    <source>
        <dbReference type="Proteomes" id="UP001138793"/>
    </source>
</evidence>
<dbReference type="AlphaFoldDB" id="A0A9X0YRR9"/>
<dbReference type="RefSeq" id="WP_149474993.1">
    <property type="nucleotide sequence ID" value="NZ_JAGGMB010000001.1"/>
</dbReference>
<dbReference type="CDD" id="cd13665">
    <property type="entry name" value="PBP2_TRAP_Dctp3_4"/>
    <property type="match status" value="1"/>
</dbReference>